<dbReference type="PANTHER" id="PTHR11040">
    <property type="entry name" value="ZINC/IRON TRANSPORTER"/>
    <property type="match status" value="1"/>
</dbReference>
<dbReference type="InterPro" id="IPR003689">
    <property type="entry name" value="ZIP"/>
</dbReference>
<reference evidence="7" key="2">
    <citation type="journal article" date="2024" name="Plant">
        <title>Genomic evolution and insights into agronomic trait innovations of Sesamum species.</title>
        <authorList>
            <person name="Miao H."/>
            <person name="Wang L."/>
            <person name="Qu L."/>
            <person name="Liu H."/>
            <person name="Sun Y."/>
            <person name="Le M."/>
            <person name="Wang Q."/>
            <person name="Wei S."/>
            <person name="Zheng Y."/>
            <person name="Lin W."/>
            <person name="Duan Y."/>
            <person name="Cao H."/>
            <person name="Xiong S."/>
            <person name="Wang X."/>
            <person name="Wei L."/>
            <person name="Li C."/>
            <person name="Ma Q."/>
            <person name="Ju M."/>
            <person name="Zhao R."/>
            <person name="Li G."/>
            <person name="Mu C."/>
            <person name="Tian Q."/>
            <person name="Mei H."/>
            <person name="Zhang T."/>
            <person name="Gao T."/>
            <person name="Zhang H."/>
        </authorList>
    </citation>
    <scope>NUCLEOTIDE SEQUENCE</scope>
    <source>
        <strain evidence="7">KEN1</strain>
    </source>
</reference>
<dbReference type="GO" id="GO:0005886">
    <property type="term" value="C:plasma membrane"/>
    <property type="evidence" value="ECO:0007669"/>
    <property type="project" value="TreeGrafter"/>
</dbReference>
<dbReference type="GO" id="GO:0005385">
    <property type="term" value="F:zinc ion transmembrane transporter activity"/>
    <property type="evidence" value="ECO:0007669"/>
    <property type="project" value="TreeGrafter"/>
</dbReference>
<feature type="signal peptide" evidence="6">
    <location>
        <begin position="1"/>
        <end position="30"/>
    </location>
</feature>
<organism evidence="7">
    <name type="scientific">Sesamum latifolium</name>
    <dbReference type="NCBI Taxonomy" id="2727402"/>
    <lineage>
        <taxon>Eukaryota</taxon>
        <taxon>Viridiplantae</taxon>
        <taxon>Streptophyta</taxon>
        <taxon>Embryophyta</taxon>
        <taxon>Tracheophyta</taxon>
        <taxon>Spermatophyta</taxon>
        <taxon>Magnoliopsida</taxon>
        <taxon>eudicotyledons</taxon>
        <taxon>Gunneridae</taxon>
        <taxon>Pentapetalae</taxon>
        <taxon>asterids</taxon>
        <taxon>lamiids</taxon>
        <taxon>Lamiales</taxon>
        <taxon>Pedaliaceae</taxon>
        <taxon>Sesamum</taxon>
    </lineage>
</organism>
<feature type="transmembrane region" description="Helical" evidence="5">
    <location>
        <begin position="53"/>
        <end position="71"/>
    </location>
</feature>
<evidence type="ECO:0000256" key="3">
    <source>
        <dbReference type="ARBA" id="ARBA00022989"/>
    </source>
</evidence>
<keyword evidence="3 5" id="KW-1133">Transmembrane helix</keyword>
<evidence type="ECO:0000256" key="2">
    <source>
        <dbReference type="ARBA" id="ARBA00022692"/>
    </source>
</evidence>
<feature type="chain" id="PRO_5043509221" evidence="6">
    <location>
        <begin position="31"/>
        <end position="201"/>
    </location>
</feature>
<accession>A0AAW2WWK2</accession>
<evidence type="ECO:0000313" key="7">
    <source>
        <dbReference type="EMBL" id="KAL0444465.1"/>
    </source>
</evidence>
<dbReference type="EMBL" id="JACGWN010000007">
    <property type="protein sequence ID" value="KAL0444465.1"/>
    <property type="molecule type" value="Genomic_DNA"/>
</dbReference>
<evidence type="ECO:0000256" key="1">
    <source>
        <dbReference type="ARBA" id="ARBA00004141"/>
    </source>
</evidence>
<evidence type="ECO:0000256" key="5">
    <source>
        <dbReference type="SAM" id="Phobius"/>
    </source>
</evidence>
<dbReference type="PANTHER" id="PTHR11040:SF35">
    <property type="entry name" value="ZINC TRANSPORTER 5"/>
    <property type="match status" value="1"/>
</dbReference>
<reference evidence="7" key="1">
    <citation type="submission" date="2020-06" db="EMBL/GenBank/DDBJ databases">
        <authorList>
            <person name="Li T."/>
            <person name="Hu X."/>
            <person name="Zhang T."/>
            <person name="Song X."/>
            <person name="Zhang H."/>
            <person name="Dai N."/>
            <person name="Sheng W."/>
            <person name="Hou X."/>
            <person name="Wei L."/>
        </authorList>
    </citation>
    <scope>NUCLEOTIDE SEQUENCE</scope>
    <source>
        <strain evidence="7">KEN1</strain>
        <tissue evidence="7">Leaf</tissue>
    </source>
</reference>
<name>A0AAW2WWK2_9LAMI</name>
<gene>
    <name evidence="7" type="ORF">Slati_2169200</name>
</gene>
<keyword evidence="6" id="KW-0732">Signal</keyword>
<feature type="transmembrane region" description="Helical" evidence="5">
    <location>
        <begin position="83"/>
        <end position="104"/>
    </location>
</feature>
<feature type="transmembrane region" description="Helical" evidence="5">
    <location>
        <begin position="124"/>
        <end position="145"/>
    </location>
</feature>
<protein>
    <submittedName>
        <fullName evidence="7">Zinc transporter 1</fullName>
    </submittedName>
</protein>
<keyword evidence="4 5" id="KW-0472">Membrane</keyword>
<evidence type="ECO:0000256" key="6">
    <source>
        <dbReference type="SAM" id="SignalP"/>
    </source>
</evidence>
<keyword evidence="2 5" id="KW-0812">Transmembrane</keyword>
<proteinExistence type="predicted"/>
<dbReference type="AlphaFoldDB" id="A0AAW2WWK2"/>
<dbReference type="Pfam" id="PF02535">
    <property type="entry name" value="Zip"/>
    <property type="match status" value="1"/>
</dbReference>
<comment type="subcellular location">
    <subcellularLocation>
        <location evidence="1">Membrane</location>
        <topology evidence="1">Multi-pass membrane protein</topology>
    </subcellularLocation>
</comment>
<sequence length="201" mass="21650">MSRSLLFTSGIPMKNLLWVVLILLPASVAGECTCDPEEEERNKTLALKYKLAAVASILTASGIGVCLPVLGKRVPALSPGRSLFFIVKAFAAGVILSTGFIRVLPDAFESLTSPCLSENPWGDFPITGFVAMVSAIGALMVDTYATSYYRRRAGAKAAATMVATDDEEAVFLFILMLRIGMYMGQCRWNWIPGKLTASVTV</sequence>
<evidence type="ECO:0000256" key="4">
    <source>
        <dbReference type="ARBA" id="ARBA00023136"/>
    </source>
</evidence>
<comment type="caution">
    <text evidence="7">The sequence shown here is derived from an EMBL/GenBank/DDBJ whole genome shotgun (WGS) entry which is preliminary data.</text>
</comment>